<dbReference type="SUPFAM" id="SSF55068">
    <property type="entry name" value="Peptide methionine sulfoxide reductase"/>
    <property type="match status" value="1"/>
</dbReference>
<name>A0A1G6M536_9NOCA</name>
<evidence type="ECO:0000259" key="6">
    <source>
        <dbReference type="Pfam" id="PF01625"/>
    </source>
</evidence>
<dbReference type="HAMAP" id="MF_01401">
    <property type="entry name" value="MsrA"/>
    <property type="match status" value="1"/>
</dbReference>
<dbReference type="GO" id="GO:0005737">
    <property type="term" value="C:cytoplasm"/>
    <property type="evidence" value="ECO:0007669"/>
    <property type="project" value="TreeGrafter"/>
</dbReference>
<comment type="catalytic activity">
    <reaction evidence="3 5">
        <text>L-methionyl-[protein] + [thioredoxin]-disulfide + H2O = L-methionyl-(S)-S-oxide-[protein] + [thioredoxin]-dithiol</text>
        <dbReference type="Rhea" id="RHEA:14217"/>
        <dbReference type="Rhea" id="RHEA-COMP:10698"/>
        <dbReference type="Rhea" id="RHEA-COMP:10700"/>
        <dbReference type="Rhea" id="RHEA-COMP:12313"/>
        <dbReference type="Rhea" id="RHEA-COMP:12315"/>
        <dbReference type="ChEBI" id="CHEBI:15377"/>
        <dbReference type="ChEBI" id="CHEBI:16044"/>
        <dbReference type="ChEBI" id="CHEBI:29950"/>
        <dbReference type="ChEBI" id="CHEBI:44120"/>
        <dbReference type="ChEBI" id="CHEBI:50058"/>
        <dbReference type="EC" id="1.8.4.11"/>
    </reaction>
</comment>
<dbReference type="PANTHER" id="PTHR42799:SF2">
    <property type="entry name" value="MITOCHONDRIAL PEPTIDE METHIONINE SULFOXIDE REDUCTASE"/>
    <property type="match status" value="1"/>
</dbReference>
<accession>A0A1G6M536</accession>
<keyword evidence="2 5" id="KW-0560">Oxidoreductase</keyword>
<evidence type="ECO:0000313" key="8">
    <source>
        <dbReference type="Proteomes" id="UP000199417"/>
    </source>
</evidence>
<dbReference type="AlphaFoldDB" id="A0A1G6M536"/>
<feature type="active site" evidence="5">
    <location>
        <position position="61"/>
    </location>
</feature>
<evidence type="ECO:0000256" key="2">
    <source>
        <dbReference type="ARBA" id="ARBA00023002"/>
    </source>
</evidence>
<dbReference type="GO" id="GO:0034599">
    <property type="term" value="P:cellular response to oxidative stress"/>
    <property type="evidence" value="ECO:0007669"/>
    <property type="project" value="TreeGrafter"/>
</dbReference>
<dbReference type="Gene3D" id="3.30.1060.10">
    <property type="entry name" value="Peptide methionine sulphoxide reductase MsrA"/>
    <property type="match status" value="1"/>
</dbReference>
<proteinExistence type="inferred from homology"/>
<dbReference type="InterPro" id="IPR036509">
    <property type="entry name" value="Met_Sox_Rdtase_MsrA_sf"/>
</dbReference>
<dbReference type="NCBIfam" id="TIGR00401">
    <property type="entry name" value="msrA"/>
    <property type="match status" value="1"/>
</dbReference>
<evidence type="ECO:0000256" key="1">
    <source>
        <dbReference type="ARBA" id="ARBA00005591"/>
    </source>
</evidence>
<dbReference type="PANTHER" id="PTHR42799">
    <property type="entry name" value="MITOCHONDRIAL PEPTIDE METHIONINE SULFOXIDE REDUCTASE"/>
    <property type="match status" value="1"/>
</dbReference>
<dbReference type="GO" id="GO:0033744">
    <property type="term" value="F:L-methionine:thioredoxin-disulfide S-oxidoreductase activity"/>
    <property type="evidence" value="ECO:0007669"/>
    <property type="project" value="RHEA"/>
</dbReference>
<dbReference type="STRING" id="168276.SAMN05444580_10152"/>
<keyword evidence="8" id="KW-1185">Reference proteome</keyword>
<dbReference type="FunFam" id="3.30.1060.10:FF:000001">
    <property type="entry name" value="Peptide methionine sulfoxide reductase MsrA"/>
    <property type="match status" value="1"/>
</dbReference>
<comment type="similarity">
    <text evidence="1 5">Belongs to the MsrA Met sulfoxide reductase family.</text>
</comment>
<dbReference type="InterPro" id="IPR050162">
    <property type="entry name" value="MsrA_MetSO_reductase"/>
</dbReference>
<comment type="catalytic activity">
    <reaction evidence="4 5">
        <text>[thioredoxin]-disulfide + L-methionine + H2O = L-methionine (S)-S-oxide + [thioredoxin]-dithiol</text>
        <dbReference type="Rhea" id="RHEA:19993"/>
        <dbReference type="Rhea" id="RHEA-COMP:10698"/>
        <dbReference type="Rhea" id="RHEA-COMP:10700"/>
        <dbReference type="ChEBI" id="CHEBI:15377"/>
        <dbReference type="ChEBI" id="CHEBI:29950"/>
        <dbReference type="ChEBI" id="CHEBI:50058"/>
        <dbReference type="ChEBI" id="CHEBI:57844"/>
        <dbReference type="ChEBI" id="CHEBI:58772"/>
        <dbReference type="EC" id="1.8.4.11"/>
    </reaction>
</comment>
<dbReference type="RefSeq" id="WP_072844368.1">
    <property type="nucleotide sequence ID" value="NZ_FNAB01000001.1"/>
</dbReference>
<dbReference type="GO" id="GO:0008113">
    <property type="term" value="F:peptide-methionine (S)-S-oxide reductase activity"/>
    <property type="evidence" value="ECO:0007669"/>
    <property type="project" value="UniProtKB-UniRule"/>
</dbReference>
<dbReference type="EMBL" id="FNAB01000001">
    <property type="protein sequence ID" value="SDC50075.1"/>
    <property type="molecule type" value="Genomic_DNA"/>
</dbReference>
<comment type="function">
    <text evidence="5">Has an important function as a repair enzyme for proteins that have been inactivated by oxidation. Catalyzes the reversible oxidation-reduction of methionine sulfoxide in proteins to methionine.</text>
</comment>
<organism evidence="7 8">
    <name type="scientific">Rhodococcus tukisamuensis</name>
    <dbReference type="NCBI Taxonomy" id="168276"/>
    <lineage>
        <taxon>Bacteria</taxon>
        <taxon>Bacillati</taxon>
        <taxon>Actinomycetota</taxon>
        <taxon>Actinomycetes</taxon>
        <taxon>Mycobacteriales</taxon>
        <taxon>Nocardiaceae</taxon>
        <taxon>Rhodococcus</taxon>
    </lineage>
</organism>
<protein>
    <recommendedName>
        <fullName evidence="5">Peptide methionine sulfoxide reductase MsrA</fullName>
        <shortName evidence="5">Protein-methionine-S-oxide reductase</shortName>
        <ecNumber evidence="5">1.8.4.11</ecNumber>
    </recommendedName>
    <alternativeName>
        <fullName evidence="5">Peptide-methionine (S)-S-oxide reductase</fullName>
        <shortName evidence="5">Peptide Met(O) reductase</shortName>
    </alternativeName>
</protein>
<gene>
    <name evidence="5" type="primary">msrA</name>
    <name evidence="7" type="ORF">SAMN05444580_10152</name>
</gene>
<evidence type="ECO:0000256" key="4">
    <source>
        <dbReference type="ARBA" id="ARBA00048782"/>
    </source>
</evidence>
<evidence type="ECO:0000256" key="5">
    <source>
        <dbReference type="HAMAP-Rule" id="MF_01401"/>
    </source>
</evidence>
<sequence length="236" mass="25303">MSWYDDILSHASAKSHLISADQALPGRQDPMPVPDAHFVNGHPLVSPFPAGMQTAVVGMGCFWGAEKEFWQLAGVYSTAVGYAGGYTPNPTYEEVCSGRTGHTEVVLVVFDPKAISYAGVLAHFWENHDPTQGMRQGNDQGTQYRSAIFTTDESQASTARATAEVFGARLSEAGYGAITTEIAPLGTFYYAEGYHQQYLGKNPGGYCPVHATGVSCPVGLLPQDEVPAQTDILPPQ</sequence>
<dbReference type="InterPro" id="IPR002569">
    <property type="entry name" value="Met_Sox_Rdtase_MsrA_dom"/>
</dbReference>
<feature type="domain" description="Peptide methionine sulphoxide reductase MsrA" evidence="6">
    <location>
        <begin position="54"/>
        <end position="207"/>
    </location>
</feature>
<reference evidence="7 8" key="1">
    <citation type="submission" date="2016-10" db="EMBL/GenBank/DDBJ databases">
        <authorList>
            <person name="de Groot N.N."/>
        </authorList>
    </citation>
    <scope>NUCLEOTIDE SEQUENCE [LARGE SCALE GENOMIC DNA]</scope>
    <source>
        <strain evidence="7 8">JCM 11308</strain>
    </source>
</reference>
<dbReference type="Proteomes" id="UP000199417">
    <property type="component" value="Unassembled WGS sequence"/>
</dbReference>
<evidence type="ECO:0000256" key="3">
    <source>
        <dbReference type="ARBA" id="ARBA00047806"/>
    </source>
</evidence>
<dbReference type="Pfam" id="PF01625">
    <property type="entry name" value="PMSR"/>
    <property type="match status" value="1"/>
</dbReference>
<dbReference type="EC" id="1.8.4.11" evidence="5"/>
<evidence type="ECO:0000313" key="7">
    <source>
        <dbReference type="EMBL" id="SDC50075.1"/>
    </source>
</evidence>